<dbReference type="AlphaFoldDB" id="A0AAV6K8X3"/>
<feature type="region of interest" description="Disordered" evidence="1">
    <location>
        <begin position="27"/>
        <end position="85"/>
    </location>
</feature>
<reference evidence="2" key="1">
    <citation type="submission" date="2020-08" db="EMBL/GenBank/DDBJ databases">
        <title>Plant Genome Project.</title>
        <authorList>
            <person name="Zhang R.-G."/>
        </authorList>
    </citation>
    <scope>NUCLEOTIDE SEQUENCE</scope>
    <source>
        <strain evidence="2">WSP0</strain>
        <tissue evidence="2">Leaf</tissue>
    </source>
</reference>
<sequence>MARVYCILTFIPQSLQIDCFLSLYNGSRSPPPRASPPPLPSAPSAHHRRRNPTQSPPPLSLPPSLGHRPPRHRPQLPAPTSKPPLISYLHAAVGGQEDLSRDLGTAPDDEGVELGDLLAELLQRHAVEAVDVAKAAKEVETAFSEFYFEQMVPSISSSSSFSSCSSLAASVLP</sequence>
<dbReference type="EMBL" id="JACTNZ010000005">
    <property type="protein sequence ID" value="KAG5548918.1"/>
    <property type="molecule type" value="Genomic_DNA"/>
</dbReference>
<evidence type="ECO:0000256" key="1">
    <source>
        <dbReference type="SAM" id="MobiDB-lite"/>
    </source>
</evidence>
<evidence type="ECO:0000313" key="2">
    <source>
        <dbReference type="EMBL" id="KAG5548918.1"/>
    </source>
</evidence>
<dbReference type="Proteomes" id="UP000823749">
    <property type="component" value="Chromosome 5"/>
</dbReference>
<protein>
    <submittedName>
        <fullName evidence="2">Uncharacterized protein</fullName>
    </submittedName>
</protein>
<gene>
    <name evidence="2" type="ORF">RHGRI_014324</name>
</gene>
<feature type="compositionally biased region" description="Pro residues" evidence="1">
    <location>
        <begin position="29"/>
        <end position="41"/>
    </location>
</feature>
<keyword evidence="3" id="KW-1185">Reference proteome</keyword>
<comment type="caution">
    <text evidence="2">The sequence shown here is derived from an EMBL/GenBank/DDBJ whole genome shotgun (WGS) entry which is preliminary data.</text>
</comment>
<accession>A0AAV6K8X3</accession>
<organism evidence="2 3">
    <name type="scientific">Rhododendron griersonianum</name>
    <dbReference type="NCBI Taxonomy" id="479676"/>
    <lineage>
        <taxon>Eukaryota</taxon>
        <taxon>Viridiplantae</taxon>
        <taxon>Streptophyta</taxon>
        <taxon>Embryophyta</taxon>
        <taxon>Tracheophyta</taxon>
        <taxon>Spermatophyta</taxon>
        <taxon>Magnoliopsida</taxon>
        <taxon>eudicotyledons</taxon>
        <taxon>Gunneridae</taxon>
        <taxon>Pentapetalae</taxon>
        <taxon>asterids</taxon>
        <taxon>Ericales</taxon>
        <taxon>Ericaceae</taxon>
        <taxon>Ericoideae</taxon>
        <taxon>Rhodoreae</taxon>
        <taxon>Rhododendron</taxon>
    </lineage>
</organism>
<proteinExistence type="predicted"/>
<evidence type="ECO:0000313" key="3">
    <source>
        <dbReference type="Proteomes" id="UP000823749"/>
    </source>
</evidence>
<name>A0AAV6K8X3_9ERIC</name>